<dbReference type="GO" id="GO:0016787">
    <property type="term" value="F:hydrolase activity"/>
    <property type="evidence" value="ECO:0007669"/>
    <property type="project" value="InterPro"/>
</dbReference>
<accession>A0A0F9QNE7</accession>
<dbReference type="Gene3D" id="3.40.50.1820">
    <property type="entry name" value="alpha/beta hydrolase"/>
    <property type="match status" value="1"/>
</dbReference>
<protein>
    <recommendedName>
        <fullName evidence="1">AFL C-terminal domain-containing protein</fullName>
    </recommendedName>
</protein>
<gene>
    <name evidence="2" type="ORF">LCGC14_0698000</name>
</gene>
<dbReference type="SUPFAM" id="SSF53474">
    <property type="entry name" value="alpha/beta-Hydrolases"/>
    <property type="match status" value="1"/>
</dbReference>
<evidence type="ECO:0000313" key="2">
    <source>
        <dbReference type="EMBL" id="KKN43954.1"/>
    </source>
</evidence>
<name>A0A0F9QNE7_9ZZZZ</name>
<dbReference type="InterPro" id="IPR002918">
    <property type="entry name" value="Lipase_EstA/Esterase_EstB"/>
</dbReference>
<evidence type="ECO:0000259" key="1">
    <source>
        <dbReference type="Pfam" id="PF18067"/>
    </source>
</evidence>
<dbReference type="InterPro" id="IPR040664">
    <property type="entry name" value="AFL_C"/>
</dbReference>
<feature type="domain" description="AFL C-terminal" evidence="1">
    <location>
        <begin position="279"/>
        <end position="367"/>
    </location>
</feature>
<comment type="caution">
    <text evidence="2">The sequence shown here is derived from an EMBL/GenBank/DDBJ whole genome shotgun (WGS) entry which is preliminary data.</text>
</comment>
<organism evidence="2">
    <name type="scientific">marine sediment metagenome</name>
    <dbReference type="NCBI Taxonomy" id="412755"/>
    <lineage>
        <taxon>unclassified sequences</taxon>
        <taxon>metagenomes</taxon>
        <taxon>ecological metagenomes</taxon>
    </lineage>
</organism>
<dbReference type="Gene3D" id="2.60.40.2190">
    <property type="match status" value="1"/>
</dbReference>
<dbReference type="EMBL" id="LAZR01001479">
    <property type="protein sequence ID" value="KKN43954.1"/>
    <property type="molecule type" value="Genomic_DNA"/>
</dbReference>
<proteinExistence type="predicted"/>
<dbReference type="Pfam" id="PF18067">
    <property type="entry name" value="Lipase_C"/>
    <property type="match status" value="1"/>
</dbReference>
<dbReference type="InterPro" id="IPR029058">
    <property type="entry name" value="AB_hydrolase_fold"/>
</dbReference>
<dbReference type="Pfam" id="PF01674">
    <property type="entry name" value="Lipase_2"/>
    <property type="match status" value="1"/>
</dbReference>
<dbReference type="AlphaFoldDB" id="A0A0F9QNE7"/>
<sequence length="462" mass="48871">MNAGDVDMTRAVAIRTMLAVLAASLAASPVLAAGEDAAGSTPPIVFVHGEGDSAVFWMPVLWRFESNGYPADRLFAADIDHPAARTDDTVAEENRSSSEEAARSLARTVERALTTSGVEKVAIVAHSRGCQTARNYVKNFGGTDKVAGMVLAGCVHHGVYANSEERLNSEYNGAGRFLTALNQPPEVPDNIPVTVIRSDRFDLYAQPDARFLGLPGQATGVSYDAPELKGADTVVLDGIDHRETATSPEAFIAIHKALTGQVPATLDIEPEDSPTVAGEISGYANGAPTNLPLDGARLTVFAVDSETGERQSEAVLEKTVGADGRFGPFLVQPGQRYEFVVAAKGYPVTRIYRSGFPRSTDIANLRLYPAVAGAIAGTTLPGEVVNVMRPRGYFGIDDNATLGAIPIAGRPESEEVPSVWKSSLAVDGDAPETITAGFNGETIAARTTPENPDDVVWIEFSN</sequence>
<dbReference type="GO" id="GO:0016042">
    <property type="term" value="P:lipid catabolic process"/>
    <property type="evidence" value="ECO:0007669"/>
    <property type="project" value="InterPro"/>
</dbReference>
<reference evidence="2" key="1">
    <citation type="journal article" date="2015" name="Nature">
        <title>Complex archaea that bridge the gap between prokaryotes and eukaryotes.</title>
        <authorList>
            <person name="Spang A."/>
            <person name="Saw J.H."/>
            <person name="Jorgensen S.L."/>
            <person name="Zaremba-Niedzwiedzka K."/>
            <person name="Martijn J."/>
            <person name="Lind A.E."/>
            <person name="van Eijk R."/>
            <person name="Schleper C."/>
            <person name="Guy L."/>
            <person name="Ettema T.J."/>
        </authorList>
    </citation>
    <scope>NUCLEOTIDE SEQUENCE</scope>
</reference>